<name>A0A1F6TTH4_9PROT</name>
<dbReference type="SUPFAM" id="SSF51161">
    <property type="entry name" value="Trimeric LpxA-like enzymes"/>
    <property type="match status" value="1"/>
</dbReference>
<dbReference type="Proteomes" id="UP000178885">
    <property type="component" value="Unassembled WGS sequence"/>
</dbReference>
<accession>A0A1F6TTH4</accession>
<dbReference type="CDD" id="cd04645">
    <property type="entry name" value="LbH_gamma_CA_like"/>
    <property type="match status" value="1"/>
</dbReference>
<dbReference type="InterPro" id="IPR011004">
    <property type="entry name" value="Trimer_LpxA-like_sf"/>
</dbReference>
<evidence type="ECO:0000313" key="2">
    <source>
        <dbReference type="Proteomes" id="UP000178885"/>
    </source>
</evidence>
<dbReference type="STRING" id="1817760.A2151_04170"/>
<evidence type="ECO:0000313" key="1">
    <source>
        <dbReference type="EMBL" id="OGI48430.1"/>
    </source>
</evidence>
<gene>
    <name evidence="1" type="ORF">A2151_04170</name>
</gene>
<dbReference type="InterPro" id="IPR047324">
    <property type="entry name" value="LbH_gamma_CA-like"/>
</dbReference>
<dbReference type="Pfam" id="PF14602">
    <property type="entry name" value="Hexapep_2"/>
    <property type="match status" value="1"/>
</dbReference>
<dbReference type="InterPro" id="IPR001451">
    <property type="entry name" value="Hexapep"/>
</dbReference>
<dbReference type="AlphaFoldDB" id="A0A1F6TTH4"/>
<dbReference type="PANTHER" id="PTHR13061:SF56">
    <property type="entry name" value="PROTEIN YRDA"/>
    <property type="match status" value="1"/>
</dbReference>
<dbReference type="InterPro" id="IPR050484">
    <property type="entry name" value="Transf_Hexapept/Carb_Anhydrase"/>
</dbReference>
<dbReference type="Gene3D" id="2.160.10.10">
    <property type="entry name" value="Hexapeptide repeat proteins"/>
    <property type="match status" value="1"/>
</dbReference>
<organism evidence="1 2">
    <name type="scientific">Candidatus Muproteobacteria bacterium RBG_16_65_34</name>
    <dbReference type="NCBI Taxonomy" id="1817760"/>
    <lineage>
        <taxon>Bacteria</taxon>
        <taxon>Pseudomonadati</taxon>
        <taxon>Pseudomonadota</taxon>
        <taxon>Candidatus Muproteobacteria</taxon>
    </lineage>
</organism>
<sequence length="175" mass="18927">MAIRSYKDILPKIAASAYVDVQAAVIGDVEIGADSSVWPMCSVRGDVNIVRIGSRTNVQDGTVIHVTHPHESTTGGHPVLIGDDVTIGHQCIIHGCTIKSRCLIGMGSALLDGAVLREGVFLGAGSLVTEGKDLEGGYLWLGRPAKKVRPLTEQEKAWFEYSARHYVKLKDDYLK</sequence>
<protein>
    <submittedName>
        <fullName evidence="1">Gamma carbonic anhydrase family protein</fullName>
    </submittedName>
</protein>
<proteinExistence type="predicted"/>
<reference evidence="1 2" key="1">
    <citation type="journal article" date="2016" name="Nat. Commun.">
        <title>Thousands of microbial genomes shed light on interconnected biogeochemical processes in an aquifer system.</title>
        <authorList>
            <person name="Anantharaman K."/>
            <person name="Brown C.T."/>
            <person name="Hug L.A."/>
            <person name="Sharon I."/>
            <person name="Castelle C.J."/>
            <person name="Probst A.J."/>
            <person name="Thomas B.C."/>
            <person name="Singh A."/>
            <person name="Wilkins M.J."/>
            <person name="Karaoz U."/>
            <person name="Brodie E.L."/>
            <person name="Williams K.H."/>
            <person name="Hubbard S.S."/>
            <person name="Banfield J.F."/>
        </authorList>
    </citation>
    <scope>NUCLEOTIDE SEQUENCE [LARGE SCALE GENOMIC DNA]</scope>
</reference>
<comment type="caution">
    <text evidence="1">The sequence shown here is derived from an EMBL/GenBank/DDBJ whole genome shotgun (WGS) entry which is preliminary data.</text>
</comment>
<dbReference type="PANTHER" id="PTHR13061">
    <property type="entry name" value="DYNACTIN SUBUNIT P25"/>
    <property type="match status" value="1"/>
</dbReference>
<dbReference type="EMBL" id="MFSU01000028">
    <property type="protein sequence ID" value="OGI48430.1"/>
    <property type="molecule type" value="Genomic_DNA"/>
</dbReference>